<name>A0A1N7SUJ1_9BURK</name>
<gene>
    <name evidence="1" type="ORF">BN2476_1020003</name>
</gene>
<protein>
    <submittedName>
        <fullName evidence="1">Uncharacterized protein</fullName>
    </submittedName>
</protein>
<dbReference type="Proteomes" id="UP000195569">
    <property type="component" value="Unassembled WGS sequence"/>
</dbReference>
<evidence type="ECO:0000313" key="1">
    <source>
        <dbReference type="EMBL" id="SIT51144.1"/>
    </source>
</evidence>
<sequence length="120" mass="13506">MEKLRVMQDSPCRLAPHGPHWRSFSQFRDGQHVKSEFPIKRQIAGLGGLEISADLILVANAKSGRQQGASNAAVLPGWFYAQYTEIPESSTDRVHLLKMRQHTQCCRESRDTGGQHHAQQ</sequence>
<reference evidence="1" key="1">
    <citation type="submission" date="2016-12" db="EMBL/GenBank/DDBJ databases">
        <authorList>
            <person name="Moulin L."/>
        </authorList>
    </citation>
    <scope>NUCLEOTIDE SEQUENCE [LARGE SCALE GENOMIC DNA]</scope>
    <source>
        <strain evidence="1">STM 7183</strain>
    </source>
</reference>
<keyword evidence="2" id="KW-1185">Reference proteome</keyword>
<evidence type="ECO:0000313" key="2">
    <source>
        <dbReference type="Proteomes" id="UP000195569"/>
    </source>
</evidence>
<dbReference type="EMBL" id="CYGY02000102">
    <property type="protein sequence ID" value="SIT51144.1"/>
    <property type="molecule type" value="Genomic_DNA"/>
</dbReference>
<dbReference type="AlphaFoldDB" id="A0A1N7SUJ1"/>
<organism evidence="1 2">
    <name type="scientific">Paraburkholderia piptadeniae</name>
    <dbReference type="NCBI Taxonomy" id="1701573"/>
    <lineage>
        <taxon>Bacteria</taxon>
        <taxon>Pseudomonadati</taxon>
        <taxon>Pseudomonadota</taxon>
        <taxon>Betaproteobacteria</taxon>
        <taxon>Burkholderiales</taxon>
        <taxon>Burkholderiaceae</taxon>
        <taxon>Paraburkholderia</taxon>
    </lineage>
</organism>
<comment type="caution">
    <text evidence="1">The sequence shown here is derived from an EMBL/GenBank/DDBJ whole genome shotgun (WGS) entry which is preliminary data.</text>
</comment>
<accession>A0A1N7SUJ1</accession>
<proteinExistence type="predicted"/>